<sequence length="768" mass="81282">MSIEMPDWASNIPSAPIHQTRPGSEITRPFTAQQLHELGGQLVEQFLKQVVLALAGIFVPGKLGAAFDQLKDWADDLGDRIISDINDNAGIDLASWDAFIASLDDGKGIDLPFITSFIAGAQEFFGSIDFTAPDFDPEDAAREFVRTVVQPFLNIVSRIVPALLGPLPIGLLTDEKLTLLYEGGFDDPVTIVEGDGVTHDATDGAPGSTPLGCAKVTCDGTFKIRRTEPQPVAKDWVLKAGADVKYESVVAAAGSNAVRVEIVPYMGEGNPQAAVWMASDESPTGTEPWGPLNSWGSYTVPAGVTHVSVQWVVAAEATGGVVKFDNVYLQATQKIPQGFTKDLPEDLASLFNWLGTLIDSALDALGITPAGDLLDRIFDLSDELEWIQQKARDGAQDALTALGNLSTLATDLLTNPASVIGTIPQSLVGGLETTLNQIRDVFSGVVVTPINSVVAAIKDWFDQWFGGGSSNAIPLSQKGAANGVAPLNSSTKLATSYLETDVPNGVPKLNGSGKVPTSSLVTNTAGGVPILDGSGKVGGAQMPDLSSTYMPLGWKGAPDGVAPLNSEAVVPLANLPAEIGGEGGTGAGRPYVMLILQNNVTIPNSGITPLSGWVQTGSASVTFEDGSNTRWRFSLRGLWQIEFSVSWDGNTTGVRTVGLRREVVIDYPPPTGPQQGMLEIISESRAANSLYGSNVQGLGTMHRAGTVRVSDWDYENTVANYVVHFTEDDWFDICAYQNSGSNRAVEGFGRPWAGWAQSIVTCTYLGAA</sequence>
<name>A0A1I9SC74_9CAUD</name>
<accession>A0A1I9SC74</accession>
<gene>
    <name evidence="2" type="ORF">SEA_PHANCYPHIN_20</name>
</gene>
<dbReference type="Proteomes" id="UP000221881">
    <property type="component" value="Segment"/>
</dbReference>
<dbReference type="EMBL" id="KX756439">
    <property type="protein sequence ID" value="AOZ64451.1"/>
    <property type="molecule type" value="Genomic_DNA"/>
</dbReference>
<protein>
    <submittedName>
        <fullName evidence="2">Minor tail protein</fullName>
    </submittedName>
</protein>
<evidence type="ECO:0000313" key="2">
    <source>
        <dbReference type="EMBL" id="AOZ64451.1"/>
    </source>
</evidence>
<evidence type="ECO:0000313" key="3">
    <source>
        <dbReference type="Proteomes" id="UP000221881"/>
    </source>
</evidence>
<reference evidence="3" key="1">
    <citation type="submission" date="2016-08" db="EMBL/GenBank/DDBJ databases">
        <authorList>
            <person name="Ahmed F."/>
            <person name="Bandayrel A."/>
            <person name="Anderson R."/>
            <person name="Medellin R."/>
            <person name="Mendez A."/>
            <person name="Mendoza F."/>
            <person name="Morales A."/>
            <person name="Perez T."/>
            <person name="Ramos J."/>
            <person name="Vu K."/>
            <person name="Sadana R."/>
            <person name="Saha S."/>
            <person name="Butela K.A."/>
            <person name="Garlena R.A."/>
            <person name="Russell D.A."/>
            <person name="Pope W.H."/>
            <person name="Jacobs-Sera D."/>
            <person name="Hendrix R.W."/>
            <person name="Hatfull G.F."/>
        </authorList>
    </citation>
    <scope>NUCLEOTIDE SEQUENCE [LARGE SCALE GENOMIC DNA]</scope>
</reference>
<organism evidence="2 3">
    <name type="scientific">Mycobacterium phage PhancyPhin</name>
    <dbReference type="NCBI Taxonomy" id="1897438"/>
    <lineage>
        <taxon>Viruses</taxon>
        <taxon>Duplodnaviria</taxon>
        <taxon>Heunggongvirae</taxon>
        <taxon>Uroviricota</taxon>
        <taxon>Caudoviricetes</taxon>
        <taxon>Nclasvirinae</taxon>
        <taxon>Charlievirus</taxon>
        <taxon>Charlievirus redi</taxon>
    </lineage>
</organism>
<evidence type="ECO:0000256" key="1">
    <source>
        <dbReference type="SAM" id="MobiDB-lite"/>
    </source>
</evidence>
<feature type="region of interest" description="Disordered" evidence="1">
    <location>
        <begin position="1"/>
        <end position="24"/>
    </location>
</feature>
<proteinExistence type="predicted"/>